<reference evidence="2" key="1">
    <citation type="journal article" date="2020" name="Genome Biol.">
        <title>Gamete binning: chromosome-level and haplotype-resolved genome assembly enabled by high-throughput single-cell sequencing of gamete genomes.</title>
        <authorList>
            <person name="Campoy J.A."/>
            <person name="Sun H."/>
            <person name="Goel M."/>
            <person name="Jiao W.-B."/>
            <person name="Folz-Donahue K."/>
            <person name="Wang N."/>
            <person name="Rubio M."/>
            <person name="Liu C."/>
            <person name="Kukat C."/>
            <person name="Ruiz D."/>
            <person name="Huettel B."/>
            <person name="Schneeberger K."/>
        </authorList>
    </citation>
    <scope>NUCLEOTIDE SEQUENCE [LARGE SCALE GENOMIC DNA]</scope>
    <source>
        <strain evidence="2">cv. Rojo Pasion</strain>
    </source>
</reference>
<dbReference type="Proteomes" id="UP000507245">
    <property type="component" value="Unassembled WGS sequence"/>
</dbReference>
<keyword evidence="2" id="KW-1185">Reference proteome</keyword>
<accession>A0A6J5X4M4</accession>
<organism evidence="1 2">
    <name type="scientific">Prunus armeniaca</name>
    <name type="common">Apricot</name>
    <name type="synonym">Armeniaca vulgaris</name>
    <dbReference type="NCBI Taxonomy" id="36596"/>
    <lineage>
        <taxon>Eukaryota</taxon>
        <taxon>Viridiplantae</taxon>
        <taxon>Streptophyta</taxon>
        <taxon>Embryophyta</taxon>
        <taxon>Tracheophyta</taxon>
        <taxon>Spermatophyta</taxon>
        <taxon>Magnoliopsida</taxon>
        <taxon>eudicotyledons</taxon>
        <taxon>Gunneridae</taxon>
        <taxon>Pentapetalae</taxon>
        <taxon>rosids</taxon>
        <taxon>fabids</taxon>
        <taxon>Rosales</taxon>
        <taxon>Rosaceae</taxon>
        <taxon>Amygdaloideae</taxon>
        <taxon>Amygdaleae</taxon>
        <taxon>Prunus</taxon>
    </lineage>
</organism>
<dbReference type="AlphaFoldDB" id="A0A6J5X4M4"/>
<dbReference type="EMBL" id="CAEKKB010000004">
    <property type="protein sequence ID" value="CAB4308789.1"/>
    <property type="molecule type" value="Genomic_DNA"/>
</dbReference>
<gene>
    <name evidence="1" type="ORF">ORAREDHAP_LOCUS28802</name>
</gene>
<name>A0A6J5X4M4_PRUAR</name>
<sequence>MENEYKIFDVERDIKNNNSKSDLHFIWERKAEHVGTYSIVSFPQHKFNHPQVAMLKERMAGTPNVVAGTLP</sequence>
<evidence type="ECO:0000313" key="1">
    <source>
        <dbReference type="EMBL" id="CAB4308789.1"/>
    </source>
</evidence>
<evidence type="ECO:0000313" key="2">
    <source>
        <dbReference type="Proteomes" id="UP000507245"/>
    </source>
</evidence>
<proteinExistence type="predicted"/>
<protein>
    <submittedName>
        <fullName evidence="1">Uncharacterized protein</fullName>
    </submittedName>
</protein>